<reference evidence="4 5" key="1">
    <citation type="submission" date="2015-09" db="EMBL/GenBank/DDBJ databases">
        <title>Draft genome of the scarab beetle Oryctes borbonicus.</title>
        <authorList>
            <person name="Meyer J.M."/>
            <person name="Markov G.V."/>
            <person name="Baskaran P."/>
            <person name="Herrmann M."/>
            <person name="Sommer R.J."/>
            <person name="Roedelsperger C."/>
        </authorList>
    </citation>
    <scope>NUCLEOTIDE SEQUENCE [LARGE SCALE GENOMIC DNA]</scope>
    <source>
        <strain evidence="4">OB123</strain>
        <tissue evidence="4">Whole animal</tissue>
    </source>
</reference>
<dbReference type="GO" id="GO:0005247">
    <property type="term" value="F:voltage-gated chloride channel activity"/>
    <property type="evidence" value="ECO:0007669"/>
    <property type="project" value="TreeGrafter"/>
</dbReference>
<gene>
    <name evidence="4" type="ORF">AMK59_7174</name>
</gene>
<evidence type="ECO:0000313" key="5">
    <source>
        <dbReference type="Proteomes" id="UP000051574"/>
    </source>
</evidence>
<keyword evidence="3" id="KW-0868">Chloride</keyword>
<evidence type="ECO:0000313" key="4">
    <source>
        <dbReference type="EMBL" id="KRT78775.1"/>
    </source>
</evidence>
<keyword evidence="5" id="KW-1185">Reference proteome</keyword>
<evidence type="ECO:0000256" key="3">
    <source>
        <dbReference type="ARBA" id="ARBA00023214"/>
    </source>
</evidence>
<dbReference type="InterPro" id="IPR050970">
    <property type="entry name" value="Cl_channel_volt-gated"/>
</dbReference>
<dbReference type="OrthoDB" id="4564at2759"/>
<evidence type="ECO:0008006" key="6">
    <source>
        <dbReference type="Google" id="ProtNLM"/>
    </source>
</evidence>
<name>A0A0T6AVP1_9SCAR</name>
<evidence type="ECO:0000256" key="2">
    <source>
        <dbReference type="ARBA" id="ARBA00023065"/>
    </source>
</evidence>
<proteinExistence type="predicted"/>
<feature type="non-terminal residue" evidence="4">
    <location>
        <position position="1"/>
    </location>
</feature>
<keyword evidence="2" id="KW-0406">Ion transport</keyword>
<sequence length="209" mass="22952">SQPKKSILKKTNSFTFKNFSPFSSTSPSATPYTTVTGAESKMRQAFEAIFRKSYQLQDVNNESQTVLDIDGKPQIIPSSPTGKKVQLPKERICDMSPEDQKRWEAEQLQSSVDFGKSHIDPAPFQLVERTSLLKVHSIFSMVGVNHAYVTAIGRLVGVVGLKELRKAIEDVNSGNLPPHVDLHANGVSVNDVNDPETEVDANTALVTKA</sequence>
<keyword evidence="1" id="KW-0813">Transport</keyword>
<dbReference type="GO" id="GO:0005886">
    <property type="term" value="C:plasma membrane"/>
    <property type="evidence" value="ECO:0007669"/>
    <property type="project" value="TreeGrafter"/>
</dbReference>
<organism evidence="4 5">
    <name type="scientific">Oryctes borbonicus</name>
    <dbReference type="NCBI Taxonomy" id="1629725"/>
    <lineage>
        <taxon>Eukaryota</taxon>
        <taxon>Metazoa</taxon>
        <taxon>Ecdysozoa</taxon>
        <taxon>Arthropoda</taxon>
        <taxon>Hexapoda</taxon>
        <taxon>Insecta</taxon>
        <taxon>Pterygota</taxon>
        <taxon>Neoptera</taxon>
        <taxon>Endopterygota</taxon>
        <taxon>Coleoptera</taxon>
        <taxon>Polyphaga</taxon>
        <taxon>Scarabaeiformia</taxon>
        <taxon>Scarabaeidae</taxon>
        <taxon>Dynastinae</taxon>
        <taxon>Oryctes</taxon>
    </lineage>
</organism>
<dbReference type="AlphaFoldDB" id="A0A0T6AVP1"/>
<dbReference type="PANTHER" id="PTHR45720">
    <property type="entry name" value="CHLORIDE CHANNEL PROTEIN 2"/>
    <property type="match status" value="1"/>
</dbReference>
<accession>A0A0T6AVP1</accession>
<protein>
    <recommendedName>
        <fullName evidence="6">CBS domain-containing protein</fullName>
    </recommendedName>
</protein>
<dbReference type="Gene3D" id="3.10.580.10">
    <property type="entry name" value="CBS-domain"/>
    <property type="match status" value="1"/>
</dbReference>
<dbReference type="PANTHER" id="PTHR45720:SF10">
    <property type="entry name" value="CHLORIDE CHANNEL PROTEIN 2"/>
    <property type="match status" value="1"/>
</dbReference>
<dbReference type="FunFam" id="3.10.580.10:FF:000032">
    <property type="entry name" value="Chloride channel protein"/>
    <property type="match status" value="1"/>
</dbReference>
<dbReference type="EMBL" id="LJIG01022776">
    <property type="protein sequence ID" value="KRT78775.1"/>
    <property type="molecule type" value="Genomic_DNA"/>
</dbReference>
<dbReference type="Proteomes" id="UP000051574">
    <property type="component" value="Unassembled WGS sequence"/>
</dbReference>
<dbReference type="InterPro" id="IPR046342">
    <property type="entry name" value="CBS_dom_sf"/>
</dbReference>
<comment type="caution">
    <text evidence="4">The sequence shown here is derived from an EMBL/GenBank/DDBJ whole genome shotgun (WGS) entry which is preliminary data.</text>
</comment>
<evidence type="ECO:0000256" key="1">
    <source>
        <dbReference type="ARBA" id="ARBA00022448"/>
    </source>
</evidence>
<dbReference type="SUPFAM" id="SSF54631">
    <property type="entry name" value="CBS-domain pair"/>
    <property type="match status" value="1"/>
</dbReference>